<feature type="compositionally biased region" description="Polar residues" evidence="1">
    <location>
        <begin position="280"/>
        <end position="289"/>
    </location>
</feature>
<evidence type="ECO:0000256" key="1">
    <source>
        <dbReference type="SAM" id="MobiDB-lite"/>
    </source>
</evidence>
<comment type="caution">
    <text evidence="2">The sequence shown here is derived from an EMBL/GenBank/DDBJ whole genome shotgun (WGS) entry which is preliminary data.</text>
</comment>
<sequence>MLPKHPGVVDAVSHAAATILSTKIKPRHKPTLLHVLHRRIAADLQISLALYHGELCVQSTVQLRLDFDRFPTTVGPPVVYPDHPLRQSRMSFESLLARDDASGEDAPQTDGQQGEDHPAMHHFALRIQKSVKRLSRNPHHYERDAHADLDKITRDLEQAQALNERINRWCSAVRALESAMQVRGSRSSVSTAGVDACAADVAALAEVLLADVKEVGSDIMVVFLSVGKLTVSLVQDEFRLAPEHEVYTGRLLVVRTAVSSSPSVDCVDVTLIYSPHSSSSRAAANSLVGSSPPVRSGPKGRTPSQSID</sequence>
<evidence type="ECO:0000313" key="3">
    <source>
        <dbReference type="Proteomes" id="UP000230002"/>
    </source>
</evidence>
<dbReference type="AlphaFoldDB" id="A0A2G8SJ36"/>
<accession>A0A2G8SJ36</accession>
<gene>
    <name evidence="2" type="ORF">GSI_04191</name>
</gene>
<dbReference type="EMBL" id="AYKW01000007">
    <property type="protein sequence ID" value="PIL33568.1"/>
    <property type="molecule type" value="Genomic_DNA"/>
</dbReference>
<feature type="region of interest" description="Disordered" evidence="1">
    <location>
        <begin position="280"/>
        <end position="308"/>
    </location>
</feature>
<keyword evidence="3" id="KW-1185">Reference proteome</keyword>
<evidence type="ECO:0000313" key="2">
    <source>
        <dbReference type="EMBL" id="PIL33568.1"/>
    </source>
</evidence>
<proteinExistence type="predicted"/>
<dbReference type="Proteomes" id="UP000230002">
    <property type="component" value="Unassembled WGS sequence"/>
</dbReference>
<reference evidence="2 3" key="1">
    <citation type="journal article" date="2015" name="Sci. Rep.">
        <title>Chromosome-level genome map provides insights into diverse defense mechanisms in the medicinal fungus Ganoderma sinense.</title>
        <authorList>
            <person name="Zhu Y."/>
            <person name="Xu J."/>
            <person name="Sun C."/>
            <person name="Zhou S."/>
            <person name="Xu H."/>
            <person name="Nelson D.R."/>
            <person name="Qian J."/>
            <person name="Song J."/>
            <person name="Luo H."/>
            <person name="Xiang L."/>
            <person name="Li Y."/>
            <person name="Xu Z."/>
            <person name="Ji A."/>
            <person name="Wang L."/>
            <person name="Lu S."/>
            <person name="Hayward A."/>
            <person name="Sun W."/>
            <person name="Li X."/>
            <person name="Schwartz D.C."/>
            <person name="Wang Y."/>
            <person name="Chen S."/>
        </authorList>
    </citation>
    <scope>NUCLEOTIDE SEQUENCE [LARGE SCALE GENOMIC DNA]</scope>
    <source>
        <strain evidence="2 3">ZZ0214-1</strain>
    </source>
</reference>
<name>A0A2G8SJ36_9APHY</name>
<protein>
    <submittedName>
        <fullName evidence="2">Uncharacterized protein</fullName>
    </submittedName>
</protein>
<organism evidence="2 3">
    <name type="scientific">Ganoderma sinense ZZ0214-1</name>
    <dbReference type="NCBI Taxonomy" id="1077348"/>
    <lineage>
        <taxon>Eukaryota</taxon>
        <taxon>Fungi</taxon>
        <taxon>Dikarya</taxon>
        <taxon>Basidiomycota</taxon>
        <taxon>Agaricomycotina</taxon>
        <taxon>Agaricomycetes</taxon>
        <taxon>Polyporales</taxon>
        <taxon>Polyporaceae</taxon>
        <taxon>Ganoderma</taxon>
    </lineage>
</organism>